<reference evidence="1" key="1">
    <citation type="submission" date="2018-04" db="EMBL/GenBank/DDBJ databases">
        <title>Transcriptome assembly of Sipha flava.</title>
        <authorList>
            <person name="Scully E.D."/>
            <person name="Geib S.M."/>
            <person name="Palmer N.A."/>
            <person name="Koch K."/>
            <person name="Bradshaw J."/>
            <person name="Heng-Moss T."/>
            <person name="Sarath G."/>
        </authorList>
    </citation>
    <scope>NUCLEOTIDE SEQUENCE</scope>
</reference>
<organism evidence="1">
    <name type="scientific">Sipha flava</name>
    <name type="common">yellow sugarcane aphid</name>
    <dbReference type="NCBI Taxonomy" id="143950"/>
    <lineage>
        <taxon>Eukaryota</taxon>
        <taxon>Metazoa</taxon>
        <taxon>Ecdysozoa</taxon>
        <taxon>Arthropoda</taxon>
        <taxon>Hexapoda</taxon>
        <taxon>Insecta</taxon>
        <taxon>Pterygota</taxon>
        <taxon>Neoptera</taxon>
        <taxon>Paraneoptera</taxon>
        <taxon>Hemiptera</taxon>
        <taxon>Sternorrhyncha</taxon>
        <taxon>Aphidomorpha</taxon>
        <taxon>Aphidoidea</taxon>
        <taxon>Aphididae</taxon>
        <taxon>Sipha</taxon>
    </lineage>
</organism>
<dbReference type="OrthoDB" id="6613634at2759"/>
<dbReference type="InterPro" id="IPR012337">
    <property type="entry name" value="RNaseH-like_sf"/>
</dbReference>
<dbReference type="PANTHER" id="PTHR11697">
    <property type="entry name" value="GENERAL TRANSCRIPTION FACTOR 2-RELATED ZINC FINGER PROTEIN"/>
    <property type="match status" value="1"/>
</dbReference>
<protein>
    <recommendedName>
        <fullName evidence="2">Zinc finger BED domain-containing protein 5</fullName>
    </recommendedName>
</protein>
<proteinExistence type="predicted"/>
<evidence type="ECO:0008006" key="2">
    <source>
        <dbReference type="Google" id="ProtNLM"/>
    </source>
</evidence>
<name>A0A2S2PV10_9HEMI</name>
<sequence length="230" mass="26184">MMLVTTNKCQLLYGIAVCFDGTSTLSGNINGVKMRCKEQNNEIMYVHCYFFCLNLTLVDAVREKNSKKVVKNRLVFNFLETIQFVHNYIESSSMRHSTLEKVAKEIGTTFLKLKSCSITRWACRVEAVKAVKNNSNKGKGIGISLQLQAFEFIFGMELMIPILNIILKVSSLLQSPKIDILFATQSVNSLKNLLNMRNIEEEFKIIFSNTEKICEVHKIGIPEEKKKSLN</sequence>
<accession>A0A2S2PV10</accession>
<dbReference type="SUPFAM" id="SSF53098">
    <property type="entry name" value="Ribonuclease H-like"/>
    <property type="match status" value="1"/>
</dbReference>
<gene>
    <name evidence="1" type="ORF">g.114925</name>
</gene>
<dbReference type="PANTHER" id="PTHR11697:SF230">
    <property type="entry name" value="ZINC FINGER, MYM DOMAIN CONTAINING 1"/>
    <property type="match status" value="1"/>
</dbReference>
<dbReference type="EMBL" id="GGMS01000164">
    <property type="protein sequence ID" value="MBY69367.1"/>
    <property type="molecule type" value="Transcribed_RNA"/>
</dbReference>
<dbReference type="AlphaFoldDB" id="A0A2S2PV10"/>
<evidence type="ECO:0000313" key="1">
    <source>
        <dbReference type="EMBL" id="MBY69367.1"/>
    </source>
</evidence>
<dbReference type="InterPro" id="IPR055298">
    <property type="entry name" value="AtLOH3-like"/>
</dbReference>